<comment type="caution">
    <text evidence="1">The sequence shown here is derived from an EMBL/GenBank/DDBJ whole genome shotgun (WGS) entry which is preliminary data.</text>
</comment>
<name>A0ACA9LUB9_9GLOM</name>
<gene>
    <name evidence="1" type="ORF">ACOLOM_LOCUS4606</name>
</gene>
<evidence type="ECO:0000313" key="2">
    <source>
        <dbReference type="Proteomes" id="UP000789525"/>
    </source>
</evidence>
<sequence>MSEEGITSVIEAWTKVYQSAFAIPYINYVQIFENKGSIMGCSNPHPHCQVWSTESIPEEPSKEIESMNKYYEQNKSCLLCDYVQLETIKLKEKPRVICENDSFVCIAPYWAVWPYETMVIAKFHVTSLDEMEKAEAGKKQQRDLANMILRITCRYDNVFKCSFPYSMGIHQAPVDGSDHSHDSHFHLHFYPPLLRSPTVKKFLVG</sequence>
<accession>A0ACA9LUB9</accession>
<keyword evidence="2" id="KW-1185">Reference proteome</keyword>
<dbReference type="Proteomes" id="UP000789525">
    <property type="component" value="Unassembled WGS sequence"/>
</dbReference>
<organism evidence="1 2">
    <name type="scientific">Acaulospora colombiana</name>
    <dbReference type="NCBI Taxonomy" id="27376"/>
    <lineage>
        <taxon>Eukaryota</taxon>
        <taxon>Fungi</taxon>
        <taxon>Fungi incertae sedis</taxon>
        <taxon>Mucoromycota</taxon>
        <taxon>Glomeromycotina</taxon>
        <taxon>Glomeromycetes</taxon>
        <taxon>Diversisporales</taxon>
        <taxon>Acaulosporaceae</taxon>
        <taxon>Acaulospora</taxon>
    </lineage>
</organism>
<evidence type="ECO:0000313" key="1">
    <source>
        <dbReference type="EMBL" id="CAG8544734.1"/>
    </source>
</evidence>
<proteinExistence type="predicted"/>
<protein>
    <submittedName>
        <fullName evidence="1">2051_t:CDS:1</fullName>
    </submittedName>
</protein>
<reference evidence="1" key="1">
    <citation type="submission" date="2021-06" db="EMBL/GenBank/DDBJ databases">
        <authorList>
            <person name="Kallberg Y."/>
            <person name="Tangrot J."/>
            <person name="Rosling A."/>
        </authorList>
    </citation>
    <scope>NUCLEOTIDE SEQUENCE</scope>
    <source>
        <strain evidence="1">CL356</strain>
    </source>
</reference>
<dbReference type="EMBL" id="CAJVPT010007796">
    <property type="protein sequence ID" value="CAG8544734.1"/>
    <property type="molecule type" value="Genomic_DNA"/>
</dbReference>